<dbReference type="AlphaFoldDB" id="B6BNF8"/>
<dbReference type="InterPro" id="IPR018638">
    <property type="entry name" value="DUF2061_membrane"/>
</dbReference>
<proteinExistence type="predicted"/>
<comment type="caution">
    <text evidence="2">The sequence shown here is derived from an EMBL/GenBank/DDBJ whole genome shotgun (WGS) entry which is preliminary data.</text>
</comment>
<dbReference type="Proteomes" id="UP000006431">
    <property type="component" value="Unassembled WGS sequence"/>
</dbReference>
<name>B6BNF8_SULGG</name>
<dbReference type="EMBL" id="AFRZ01000001">
    <property type="protein sequence ID" value="EHP31028.1"/>
    <property type="molecule type" value="Genomic_DNA"/>
</dbReference>
<sequence length="74" mass="8483">MKEKAYRSVVKTISWRTVGTIDTIVISYFITGNLAMAASIGSIEVVTKMILYYFHERGWNRVQLGKVQSPDYHI</sequence>
<organism evidence="2 3">
    <name type="scientific">Sulfurimonas gotlandica (strain DSM 19862 / JCM 16533 / GD1)</name>
    <dbReference type="NCBI Taxonomy" id="929558"/>
    <lineage>
        <taxon>Bacteria</taxon>
        <taxon>Pseudomonadati</taxon>
        <taxon>Campylobacterota</taxon>
        <taxon>Epsilonproteobacteria</taxon>
        <taxon>Campylobacterales</taxon>
        <taxon>Sulfurimonadaceae</taxon>
        <taxon>Sulfurimonas</taxon>
    </lineage>
</organism>
<accession>B6BNF8</accession>
<dbReference type="PATRIC" id="fig|929558.5.peg.2496"/>
<reference evidence="2 3" key="1">
    <citation type="journal article" date="2012" name="Proc. Natl. Acad. Sci. U.S.A.">
        <title>Genome and physiology of a model Epsilonproteobacterium responsible for sulfide detoxification in marine oxygen depletion zones.</title>
        <authorList>
            <person name="Grote J."/>
            <person name="Schott T."/>
            <person name="Bruckner C.G."/>
            <person name="Glockner F.O."/>
            <person name="Jost G."/>
            <person name="Teeling H."/>
            <person name="Labrenz M."/>
            <person name="Jurgens K."/>
        </authorList>
    </citation>
    <scope>NUCLEOTIDE SEQUENCE [LARGE SCALE GENOMIC DNA]</scope>
    <source>
        <strain evidence="2 3">GD1</strain>
    </source>
</reference>
<evidence type="ECO:0000259" key="1">
    <source>
        <dbReference type="Pfam" id="PF09834"/>
    </source>
</evidence>
<dbReference type="Pfam" id="PF09834">
    <property type="entry name" value="DUF2061"/>
    <property type="match status" value="1"/>
</dbReference>
<feature type="domain" description="DUF2061" evidence="1">
    <location>
        <begin position="9"/>
        <end position="60"/>
    </location>
</feature>
<accession>H1FZM1</accession>
<dbReference type="STRING" id="929558.SMGD1_2506"/>
<dbReference type="RefSeq" id="WP_008339696.1">
    <property type="nucleotide sequence ID" value="NZ_AFRZ01000001.1"/>
</dbReference>
<evidence type="ECO:0000313" key="3">
    <source>
        <dbReference type="Proteomes" id="UP000006431"/>
    </source>
</evidence>
<keyword evidence="3" id="KW-1185">Reference proteome</keyword>
<protein>
    <recommendedName>
        <fullName evidence="1">DUF2061 domain-containing protein</fullName>
    </recommendedName>
</protein>
<evidence type="ECO:0000313" key="2">
    <source>
        <dbReference type="EMBL" id="EHP31028.1"/>
    </source>
</evidence>
<dbReference type="OrthoDB" id="197461at2"/>
<gene>
    <name evidence="2" type="ORF">SMGD1_2506</name>
</gene>
<dbReference type="HOGENOM" id="CLU_160691_3_0_7"/>
<dbReference type="eggNOG" id="COG3205">
    <property type="taxonomic scope" value="Bacteria"/>
</dbReference>